<feature type="transmembrane region" description="Helical" evidence="3">
    <location>
        <begin position="112"/>
        <end position="135"/>
    </location>
</feature>
<dbReference type="InterPro" id="IPR003784">
    <property type="entry name" value="BioY"/>
</dbReference>
<sequence>MKMRNHTRMLILCALFAALTAVGAFLRLPAGAMSITLQFFFTAMAALLLGPRWGALSQIVYVALGLAGLPVFTQGGGPGYVFQPSFGFLLGLIPAAWVMGKLAGDGTRPWRTALACAAGDGVLYLVGIPYMYLIFNGYLGRGMSLSAVLWAGMLVYLPGDAVKIAAAALLAKPLLRALPRQQA</sequence>
<comment type="caution">
    <text evidence="4">The sequence shown here is derived from an EMBL/GenBank/DDBJ whole genome shotgun (WGS) entry which is preliminary data.</text>
</comment>
<comment type="similarity">
    <text evidence="1 2">Belongs to the BioY family.</text>
</comment>
<keyword evidence="2 3" id="KW-0472">Membrane</keyword>
<dbReference type="PANTHER" id="PTHR34295">
    <property type="entry name" value="BIOTIN TRANSPORTER BIOY"/>
    <property type="match status" value="1"/>
</dbReference>
<evidence type="ECO:0000256" key="2">
    <source>
        <dbReference type="PIRNR" id="PIRNR016661"/>
    </source>
</evidence>
<keyword evidence="5" id="KW-1185">Reference proteome</keyword>
<accession>A0A8J6J5S7</accession>
<dbReference type="Gene3D" id="1.10.1760.20">
    <property type="match status" value="1"/>
</dbReference>
<dbReference type="AlphaFoldDB" id="A0A8J6J5S7"/>
<dbReference type="PANTHER" id="PTHR34295:SF1">
    <property type="entry name" value="BIOTIN TRANSPORTER BIOY"/>
    <property type="match status" value="1"/>
</dbReference>
<gene>
    <name evidence="4" type="ORF">H8S57_11140</name>
</gene>
<evidence type="ECO:0000256" key="3">
    <source>
        <dbReference type="SAM" id="Phobius"/>
    </source>
</evidence>
<organism evidence="4 5">
    <name type="scientific">Lawsonibacter hominis</name>
    <dbReference type="NCBI Taxonomy" id="2763053"/>
    <lineage>
        <taxon>Bacteria</taxon>
        <taxon>Bacillati</taxon>
        <taxon>Bacillota</taxon>
        <taxon>Clostridia</taxon>
        <taxon>Eubacteriales</taxon>
        <taxon>Oscillospiraceae</taxon>
        <taxon>Lawsonibacter</taxon>
    </lineage>
</organism>
<keyword evidence="3" id="KW-1133">Transmembrane helix</keyword>
<keyword evidence="2" id="KW-0813">Transport</keyword>
<feature type="transmembrane region" description="Helical" evidence="3">
    <location>
        <begin position="56"/>
        <end position="74"/>
    </location>
</feature>
<dbReference type="GO" id="GO:0015225">
    <property type="term" value="F:biotin transmembrane transporter activity"/>
    <property type="evidence" value="ECO:0007669"/>
    <property type="project" value="UniProtKB-UniRule"/>
</dbReference>
<evidence type="ECO:0000313" key="4">
    <source>
        <dbReference type="EMBL" id="MBC5734278.1"/>
    </source>
</evidence>
<dbReference type="PIRSF" id="PIRSF016661">
    <property type="entry name" value="BioY"/>
    <property type="match status" value="1"/>
</dbReference>
<dbReference type="GO" id="GO:0005886">
    <property type="term" value="C:plasma membrane"/>
    <property type="evidence" value="ECO:0007669"/>
    <property type="project" value="UniProtKB-SubCell"/>
</dbReference>
<dbReference type="EMBL" id="JACOPP010000015">
    <property type="protein sequence ID" value="MBC5734278.1"/>
    <property type="molecule type" value="Genomic_DNA"/>
</dbReference>
<feature type="transmembrane region" description="Helical" evidence="3">
    <location>
        <begin position="80"/>
        <end position="100"/>
    </location>
</feature>
<reference evidence="4" key="1">
    <citation type="submission" date="2020-08" db="EMBL/GenBank/DDBJ databases">
        <title>Genome public.</title>
        <authorList>
            <person name="Liu C."/>
            <person name="Sun Q."/>
        </authorList>
    </citation>
    <scope>NUCLEOTIDE SEQUENCE</scope>
    <source>
        <strain evidence="4">NSJ-51</strain>
    </source>
</reference>
<dbReference type="Proteomes" id="UP000661435">
    <property type="component" value="Unassembled WGS sequence"/>
</dbReference>
<proteinExistence type="inferred from homology"/>
<name>A0A8J6J5S7_9FIRM</name>
<protein>
    <recommendedName>
        <fullName evidence="2">Biotin transporter</fullName>
    </recommendedName>
</protein>
<comment type="subcellular location">
    <subcellularLocation>
        <location evidence="2">Cell membrane</location>
        <topology evidence="2">Multi-pass membrane protein</topology>
    </subcellularLocation>
</comment>
<evidence type="ECO:0000256" key="1">
    <source>
        <dbReference type="ARBA" id="ARBA00010692"/>
    </source>
</evidence>
<feature type="transmembrane region" description="Helical" evidence="3">
    <location>
        <begin position="147"/>
        <end position="171"/>
    </location>
</feature>
<dbReference type="Pfam" id="PF02632">
    <property type="entry name" value="BioY"/>
    <property type="match status" value="1"/>
</dbReference>
<keyword evidence="3" id="KW-0812">Transmembrane</keyword>
<keyword evidence="2" id="KW-1003">Cell membrane</keyword>
<feature type="transmembrane region" description="Helical" evidence="3">
    <location>
        <begin position="33"/>
        <end position="49"/>
    </location>
</feature>
<evidence type="ECO:0000313" key="5">
    <source>
        <dbReference type="Proteomes" id="UP000661435"/>
    </source>
</evidence>